<proteinExistence type="predicted"/>
<dbReference type="Proteomes" id="UP000515146">
    <property type="component" value="Unplaced"/>
</dbReference>
<evidence type="ECO:0000256" key="1">
    <source>
        <dbReference type="SAM" id="MobiDB-lite"/>
    </source>
</evidence>
<keyword evidence="2" id="KW-1185">Reference proteome</keyword>
<reference evidence="3" key="1">
    <citation type="submission" date="2025-08" db="UniProtKB">
        <authorList>
            <consortium name="RefSeq"/>
        </authorList>
    </citation>
    <scope>IDENTIFICATION</scope>
    <source>
        <strain evidence="3">Airmid</strain>
    </source>
</reference>
<organism evidence="2 3">
    <name type="scientific">Dermatophagoides pteronyssinus</name>
    <name type="common">European house dust mite</name>
    <dbReference type="NCBI Taxonomy" id="6956"/>
    <lineage>
        <taxon>Eukaryota</taxon>
        <taxon>Metazoa</taxon>
        <taxon>Ecdysozoa</taxon>
        <taxon>Arthropoda</taxon>
        <taxon>Chelicerata</taxon>
        <taxon>Arachnida</taxon>
        <taxon>Acari</taxon>
        <taxon>Acariformes</taxon>
        <taxon>Sarcoptiformes</taxon>
        <taxon>Astigmata</taxon>
        <taxon>Psoroptidia</taxon>
        <taxon>Analgoidea</taxon>
        <taxon>Pyroglyphidae</taxon>
        <taxon>Dermatophagoidinae</taxon>
        <taxon>Dermatophagoides</taxon>
    </lineage>
</organism>
<dbReference type="RefSeq" id="XP_027196808.1">
    <property type="nucleotide sequence ID" value="XM_027341007.1"/>
</dbReference>
<dbReference type="OMA" id="PRSMFRN"/>
<dbReference type="AlphaFoldDB" id="A0A6P6XV25"/>
<dbReference type="OrthoDB" id="6516645at2759"/>
<evidence type="ECO:0000313" key="3">
    <source>
        <dbReference type="RefSeq" id="XP_027196808.1"/>
    </source>
</evidence>
<dbReference type="InParanoid" id="A0A6P6XV25"/>
<feature type="compositionally biased region" description="Polar residues" evidence="1">
    <location>
        <begin position="48"/>
        <end position="57"/>
    </location>
</feature>
<dbReference type="GO" id="GO:0046983">
    <property type="term" value="F:protein dimerization activity"/>
    <property type="evidence" value="ECO:0007669"/>
    <property type="project" value="InterPro"/>
</dbReference>
<name>A0A6P6XV25_DERPT</name>
<feature type="compositionally biased region" description="Basic residues" evidence="1">
    <location>
        <begin position="69"/>
        <end position="81"/>
    </location>
</feature>
<feature type="compositionally biased region" description="Basic and acidic residues" evidence="1">
    <location>
        <begin position="58"/>
        <end position="68"/>
    </location>
</feature>
<sequence length="155" mass="17359">MVDLNNNNNDIHSVPILNNSDSILLDRMAILKAFAPTTMTTTTMMTIPSGTIRSSSSKFEKPTSAREAAKRRRRQRSKHRQSLSSTTTTPVSYDPAVEEEFLRLRDSVPSIAGQSNVTDLTIINEAISLICDLESQLLNKLCCQSLPELRQQFFK</sequence>
<accession>A0A6P6XV25</accession>
<dbReference type="InterPro" id="IPR036638">
    <property type="entry name" value="HLH_DNA-bd_sf"/>
</dbReference>
<feature type="region of interest" description="Disordered" evidence="1">
    <location>
        <begin position="45"/>
        <end position="91"/>
    </location>
</feature>
<dbReference type="KEGG" id="dpte:113791256"/>
<dbReference type="Gene3D" id="4.10.280.10">
    <property type="entry name" value="Helix-loop-helix DNA-binding domain"/>
    <property type="match status" value="1"/>
</dbReference>
<evidence type="ECO:0000313" key="2">
    <source>
        <dbReference type="Proteomes" id="UP000515146"/>
    </source>
</evidence>
<protein>
    <submittedName>
        <fullName evidence="3">Uncharacterized protein LOC113791256</fullName>
    </submittedName>
</protein>
<dbReference type="SUPFAM" id="SSF47459">
    <property type="entry name" value="HLH, helix-loop-helix DNA-binding domain"/>
    <property type="match status" value="1"/>
</dbReference>
<gene>
    <name evidence="3" type="primary">LOC113791256</name>
</gene>